<evidence type="ECO:0000256" key="2">
    <source>
        <dbReference type="ARBA" id="ARBA00008871"/>
    </source>
</evidence>
<evidence type="ECO:0000256" key="5">
    <source>
        <dbReference type="PIRNR" id="PIRNR038193"/>
    </source>
</evidence>
<proteinExistence type="inferred from homology"/>
<evidence type="ECO:0000256" key="6">
    <source>
        <dbReference type="PIRSR" id="PIRSR038193-2"/>
    </source>
</evidence>
<evidence type="ECO:0000256" key="3">
    <source>
        <dbReference type="ARBA" id="ARBA00023157"/>
    </source>
</evidence>
<dbReference type="InterPro" id="IPR013785">
    <property type="entry name" value="Aldolase_TIM"/>
</dbReference>
<evidence type="ECO:0000256" key="9">
    <source>
        <dbReference type="SAM" id="SignalP"/>
    </source>
</evidence>
<evidence type="ECO:0000256" key="7">
    <source>
        <dbReference type="PIRSR" id="PIRSR038193-3"/>
    </source>
</evidence>
<comment type="similarity">
    <text evidence="2 5 8">Belongs to the glycosyl hydrolase 56 family.</text>
</comment>
<dbReference type="GO" id="GO:0030214">
    <property type="term" value="P:hyaluronan catabolic process"/>
    <property type="evidence" value="ECO:0007669"/>
    <property type="project" value="TreeGrafter"/>
</dbReference>
<feature type="chain" id="PRO_5017486522" description="Hyaluronidase" evidence="9">
    <location>
        <begin position="21"/>
        <end position="408"/>
    </location>
</feature>
<keyword evidence="9" id="KW-0732">Signal</keyword>
<dbReference type="Ensembl" id="ENSPNYT00000015165.1">
    <property type="protein sequence ID" value="ENSPNYP00000014786.1"/>
    <property type="gene ID" value="ENSPNYG00000011025.1"/>
</dbReference>
<sequence length="408" mass="46001">RATVALFFLMIAAFAGICTAAPPRPAFPPLLSGQPFIIFWGIPDSSCSGRPDPGSFGMERDSRVAVFYEDTLGNYPYFVDIDTPINGGLPQHTRLETHLQKMKQDLEEALPAPRYLGLGVLRWGEWVPQWSRSREKQALYVEASKKLLKGFFPNWTPAEVEKWSKVDFEAAAQSVMMETLREVKKLRPKALWGFSPYPSCYNSDPTQTMLANYTGQCPPAEMALNDELSWLWKRSSALYPLLTLEKLQVSNFSTHCIDLSWLNLLHIFFVFLLQADLVSSVGESAAMGTAGVVVWERSEIKTEVHTVKKHWLSLNVLGPYSINVTTAARLCSASLCQGRGRCVRQNPESSAYLHLPPPSRQFYTNSHHNQLNVFFGLIFTALMITSAERHRGARFAELMRCSELHIHI</sequence>
<accession>A0A3B4FZN9</accession>
<evidence type="ECO:0000256" key="4">
    <source>
        <dbReference type="ARBA" id="ARBA00023295"/>
    </source>
</evidence>
<dbReference type="EC" id="3.2.1.35" evidence="8"/>
<dbReference type="AlphaFoldDB" id="A0A3B4FZN9"/>
<keyword evidence="8" id="KW-0378">Hydrolase</keyword>
<dbReference type="PANTHER" id="PTHR11769:SF36">
    <property type="entry name" value="HYALURONIDASE"/>
    <property type="match status" value="1"/>
</dbReference>
<reference evidence="10" key="1">
    <citation type="submission" date="2023-09" db="UniProtKB">
        <authorList>
            <consortium name="Ensembl"/>
        </authorList>
    </citation>
    <scope>IDENTIFICATION</scope>
</reference>
<name>A0A3B4FZN9_9CICH</name>
<organism evidence="10">
    <name type="scientific">Pundamilia nyererei</name>
    <dbReference type="NCBI Taxonomy" id="303518"/>
    <lineage>
        <taxon>Eukaryota</taxon>
        <taxon>Metazoa</taxon>
        <taxon>Chordata</taxon>
        <taxon>Craniata</taxon>
        <taxon>Vertebrata</taxon>
        <taxon>Euteleostomi</taxon>
        <taxon>Actinopterygii</taxon>
        <taxon>Neopterygii</taxon>
        <taxon>Teleostei</taxon>
        <taxon>Neoteleostei</taxon>
        <taxon>Acanthomorphata</taxon>
        <taxon>Ovalentaria</taxon>
        <taxon>Cichlomorphae</taxon>
        <taxon>Cichliformes</taxon>
        <taxon>Cichlidae</taxon>
        <taxon>African cichlids</taxon>
        <taxon>Pseudocrenilabrinae</taxon>
        <taxon>Haplochromini</taxon>
        <taxon>Pundamilia</taxon>
    </lineage>
</organism>
<dbReference type="SUPFAM" id="SSF51445">
    <property type="entry name" value="(Trans)glycosidases"/>
    <property type="match status" value="1"/>
</dbReference>
<dbReference type="PRINTS" id="PR00846">
    <property type="entry name" value="GLHYDRLASE56"/>
</dbReference>
<feature type="signal peptide" evidence="9">
    <location>
        <begin position="1"/>
        <end position="20"/>
    </location>
</feature>
<comment type="catalytic activity">
    <reaction evidence="1 8">
        <text>Random hydrolysis of (1-&gt;4)-linkages between N-acetyl-beta-D-glucosamine and D-glucuronate residues in hyaluronate.</text>
        <dbReference type="EC" id="3.2.1.35"/>
    </reaction>
</comment>
<dbReference type="GO" id="GO:0031410">
    <property type="term" value="C:cytoplasmic vesicle"/>
    <property type="evidence" value="ECO:0007669"/>
    <property type="project" value="TreeGrafter"/>
</dbReference>
<evidence type="ECO:0000256" key="1">
    <source>
        <dbReference type="ARBA" id="ARBA00000251"/>
    </source>
</evidence>
<dbReference type="GO" id="GO:0004415">
    <property type="term" value="F:hyalurononglucosaminidase activity"/>
    <property type="evidence" value="ECO:0007669"/>
    <property type="project" value="UniProtKB-UniRule"/>
</dbReference>
<dbReference type="PIRSF" id="PIRSF038193">
    <property type="entry name" value="Hyaluronidase"/>
    <property type="match status" value="1"/>
</dbReference>
<keyword evidence="3 7" id="KW-1015">Disulfide bond</keyword>
<evidence type="ECO:0000313" key="10">
    <source>
        <dbReference type="Ensembl" id="ENSPNYP00000014786.1"/>
    </source>
</evidence>
<dbReference type="InterPro" id="IPR018155">
    <property type="entry name" value="Hyaluronidase"/>
</dbReference>
<dbReference type="Pfam" id="PF01630">
    <property type="entry name" value="Glyco_hydro_56"/>
    <property type="match status" value="2"/>
</dbReference>
<dbReference type="GO" id="GO:0005975">
    <property type="term" value="P:carbohydrate metabolic process"/>
    <property type="evidence" value="ECO:0007669"/>
    <property type="project" value="UniProtKB-UniRule"/>
</dbReference>
<dbReference type="GeneTree" id="ENSGT01020000230364"/>
<dbReference type="PANTHER" id="PTHR11769">
    <property type="entry name" value="HYALURONIDASE"/>
    <property type="match status" value="1"/>
</dbReference>
<dbReference type="InterPro" id="IPR017853">
    <property type="entry name" value="GH"/>
</dbReference>
<evidence type="ECO:0000256" key="8">
    <source>
        <dbReference type="RuleBase" id="RU610713"/>
    </source>
</evidence>
<feature type="glycosylation site" description="N-linked (GlcNAc...) asparagine" evidence="6">
    <location>
        <position position="323"/>
    </location>
</feature>
<dbReference type="Gene3D" id="3.20.20.70">
    <property type="entry name" value="Aldolase class I"/>
    <property type="match status" value="1"/>
</dbReference>
<keyword evidence="4 8" id="KW-0326">Glycosidase</keyword>
<protein>
    <recommendedName>
        <fullName evidence="8">Hyaluronidase</fullName>
        <ecNumber evidence="8">3.2.1.35</ecNumber>
    </recommendedName>
</protein>
<feature type="disulfide bond" evidence="7">
    <location>
        <begin position="200"/>
        <end position="217"/>
    </location>
</feature>
<feature type="disulfide bond" evidence="7">
    <location>
        <begin position="331"/>
        <end position="342"/>
    </location>
</feature>